<proteinExistence type="predicted"/>
<evidence type="ECO:0000313" key="6">
    <source>
        <dbReference type="EMBL" id="KAF4116285.1"/>
    </source>
</evidence>
<feature type="compositionally biased region" description="Basic and acidic residues" evidence="4">
    <location>
        <begin position="240"/>
        <end position="252"/>
    </location>
</feature>
<feature type="compositionally biased region" description="Acidic residues" evidence="4">
    <location>
        <begin position="310"/>
        <end position="319"/>
    </location>
</feature>
<dbReference type="GO" id="GO:0005634">
    <property type="term" value="C:nucleus"/>
    <property type="evidence" value="ECO:0007669"/>
    <property type="project" value="UniProtKB-SubCell"/>
</dbReference>
<evidence type="ECO:0000256" key="3">
    <source>
        <dbReference type="ARBA" id="ARBA00023242"/>
    </source>
</evidence>
<keyword evidence="2" id="KW-0143">Chaperone</keyword>
<name>A0A7J6DBA3_9TELE</name>
<evidence type="ECO:0000256" key="1">
    <source>
        <dbReference type="ARBA" id="ARBA00004123"/>
    </source>
</evidence>
<protein>
    <recommendedName>
        <fullName evidence="5">Histone chaperone domain-containing protein</fullName>
    </recommendedName>
</protein>
<dbReference type="EMBL" id="JAAMOB010000003">
    <property type="protein sequence ID" value="KAF4116285.1"/>
    <property type="molecule type" value="Genomic_DNA"/>
</dbReference>
<feature type="region of interest" description="Disordered" evidence="4">
    <location>
        <begin position="444"/>
        <end position="506"/>
    </location>
</feature>
<feature type="domain" description="Histone chaperone" evidence="5">
    <location>
        <begin position="424"/>
        <end position="459"/>
    </location>
</feature>
<evidence type="ECO:0000256" key="4">
    <source>
        <dbReference type="SAM" id="MobiDB-lite"/>
    </source>
</evidence>
<dbReference type="SMART" id="SM01082">
    <property type="entry name" value="CHZ"/>
    <property type="match status" value="1"/>
</dbReference>
<feature type="compositionally biased region" description="Basic residues" evidence="4">
    <location>
        <begin position="147"/>
        <end position="158"/>
    </location>
</feature>
<evidence type="ECO:0000259" key="5">
    <source>
        <dbReference type="SMART" id="SM01082"/>
    </source>
</evidence>
<feature type="compositionally biased region" description="Acidic residues" evidence="4">
    <location>
        <begin position="173"/>
        <end position="187"/>
    </location>
</feature>
<dbReference type="PANTHER" id="PTHR15410">
    <property type="entry name" value="HIRA-INTERACTING PROTEIN 3"/>
    <property type="match status" value="1"/>
</dbReference>
<feature type="compositionally biased region" description="Basic and acidic residues" evidence="4">
    <location>
        <begin position="333"/>
        <end position="364"/>
    </location>
</feature>
<keyword evidence="7" id="KW-1185">Reference proteome</keyword>
<feature type="region of interest" description="Disordered" evidence="4">
    <location>
        <begin position="61"/>
        <end position="364"/>
    </location>
</feature>
<sequence>MAKEEDAIRKFVVRELHKCSDLSTLTLGILRRRYLEKVGRESLSIKDRQLMKKIVEEELLKMQDSSDDEPLIKSVNPSKSQSKRKRLDEDDGDEENKMVGMAKRSRLEESSPDSPDSGIEKAMNEGEQKEDEAGSDKDAEEQEEKNIKKKTQNKRQSKQKVDSEKKKGKVKESDEDEELEDSDDEEEARQKQPSKEKKKDSDSEEEISEKPASSDSEDEKVKSKVKTQSKRKDIRKKKPVERDIVKEVEREVFGSSSESEEENNESAKTKNRSSSENDNSGDSEEEKDKEDAANISSKEMEKTEEKIQDDKEEAAEDSDSSSLPSLEDEDEQEKDKKEGKKSTTKKKSSEERENTTRGKDEENKAVSRLKRYIALCGVRRNYKKLLDGCRSVKAKVAVLKKELEELGVEGQPSIEKCKKARLKREEAQELAELDVSNIIATQGRPKRRAAAAAWPPAPNVSPPLSAYKRVVDSDSDSGESHTNTGRKRGAAWANLQGIISDDGESD</sequence>
<comment type="subcellular location">
    <subcellularLocation>
        <location evidence="1">Nucleus</location>
    </subcellularLocation>
</comment>
<keyword evidence="3" id="KW-0539">Nucleus</keyword>
<dbReference type="InterPro" id="IPR037647">
    <property type="entry name" value="HIRIP3"/>
</dbReference>
<gene>
    <name evidence="6" type="ORF">G5714_003774</name>
</gene>
<feature type="compositionally biased region" description="Basic and acidic residues" evidence="4">
    <location>
        <begin position="188"/>
        <end position="201"/>
    </location>
</feature>
<reference evidence="6 7" key="1">
    <citation type="submission" date="2020-04" db="EMBL/GenBank/DDBJ databases">
        <title>Chromosome-level genome assembly of a cyprinid fish Onychostoma macrolepis by integration of Nanopore Sequencing, Bionano and Hi-C technology.</title>
        <authorList>
            <person name="Wang D."/>
        </authorList>
    </citation>
    <scope>NUCLEOTIDE SEQUENCE [LARGE SCALE GENOMIC DNA]</scope>
    <source>
        <strain evidence="6">SWU-2019</strain>
        <tissue evidence="6">Muscle</tissue>
    </source>
</reference>
<feature type="compositionally biased region" description="Basic and acidic residues" evidence="4">
    <location>
        <begin position="118"/>
        <end position="137"/>
    </location>
</feature>
<evidence type="ECO:0000313" key="7">
    <source>
        <dbReference type="Proteomes" id="UP000579812"/>
    </source>
</evidence>
<feature type="compositionally biased region" description="Acidic residues" evidence="4">
    <location>
        <begin position="279"/>
        <end position="288"/>
    </location>
</feature>
<dbReference type="AlphaFoldDB" id="A0A7J6DBA3"/>
<accession>A0A7J6DBA3</accession>
<feature type="compositionally biased region" description="Basic and acidic residues" evidence="4">
    <location>
        <begin position="298"/>
        <end position="309"/>
    </location>
</feature>
<dbReference type="OrthoDB" id="552755at2759"/>
<dbReference type="InterPro" id="IPR019098">
    <property type="entry name" value="Histone_chaperone_domain_CHZ"/>
</dbReference>
<feature type="compositionally biased region" description="Basic residues" evidence="4">
    <location>
        <begin position="223"/>
        <end position="239"/>
    </location>
</feature>
<evidence type="ECO:0000256" key="2">
    <source>
        <dbReference type="ARBA" id="ARBA00023186"/>
    </source>
</evidence>
<organism evidence="6 7">
    <name type="scientific">Onychostoma macrolepis</name>
    <dbReference type="NCBI Taxonomy" id="369639"/>
    <lineage>
        <taxon>Eukaryota</taxon>
        <taxon>Metazoa</taxon>
        <taxon>Chordata</taxon>
        <taxon>Craniata</taxon>
        <taxon>Vertebrata</taxon>
        <taxon>Euteleostomi</taxon>
        <taxon>Actinopterygii</taxon>
        <taxon>Neopterygii</taxon>
        <taxon>Teleostei</taxon>
        <taxon>Ostariophysi</taxon>
        <taxon>Cypriniformes</taxon>
        <taxon>Cyprinidae</taxon>
        <taxon>Acrossocheilinae</taxon>
        <taxon>Onychostoma</taxon>
    </lineage>
</organism>
<dbReference type="Proteomes" id="UP000579812">
    <property type="component" value="Unassembled WGS sequence"/>
</dbReference>
<comment type="caution">
    <text evidence="6">The sequence shown here is derived from an EMBL/GenBank/DDBJ whole genome shotgun (WGS) entry which is preliminary data.</text>
</comment>
<dbReference type="PANTHER" id="PTHR15410:SF2">
    <property type="entry name" value="HIRA-INTERACTING PROTEIN 3"/>
    <property type="match status" value="1"/>
</dbReference>